<protein>
    <submittedName>
        <fullName evidence="2">Uncharacterized protein</fullName>
    </submittedName>
</protein>
<feature type="compositionally biased region" description="Low complexity" evidence="1">
    <location>
        <begin position="45"/>
        <end position="58"/>
    </location>
</feature>
<dbReference type="EMBL" id="JARFYM010000027">
    <property type="protein sequence ID" value="MDL2402286.1"/>
    <property type="molecule type" value="Genomic_DNA"/>
</dbReference>
<evidence type="ECO:0000313" key="2">
    <source>
        <dbReference type="EMBL" id="MDL2402286.1"/>
    </source>
</evidence>
<feature type="compositionally biased region" description="Polar residues" evidence="1">
    <location>
        <begin position="60"/>
        <end position="89"/>
    </location>
</feature>
<gene>
    <name evidence="2" type="ORF">PY649_25605</name>
</gene>
<keyword evidence="3" id="KW-1185">Reference proteome</keyword>
<evidence type="ECO:0000256" key="1">
    <source>
        <dbReference type="SAM" id="MobiDB-lite"/>
    </source>
</evidence>
<feature type="region of interest" description="Disordered" evidence="1">
    <location>
        <begin position="1"/>
        <end position="97"/>
    </location>
</feature>
<proteinExistence type="predicted"/>
<accession>A0ABT7K107</accession>
<feature type="region of interest" description="Disordered" evidence="1">
    <location>
        <begin position="151"/>
        <end position="177"/>
    </location>
</feature>
<sequence length="177" mass="18830">MTMKVHHSTQSFFSSPVQSQQDTDSDDSTPFMLPDDSGNQQKQAPSVTSSGVPSSISSAFWLSQTGQTAPSTSDVDADQNSGAAPSINGSDSSSDTSSLDILDEFAKLANMTPAEKIRAQYLEQHNLTEEQFSQLPADQQKAINDEIADQIKQQLGNNNQADNSDETNSAAAALSIA</sequence>
<comment type="caution">
    <text evidence="2">The sequence shown here is derived from an EMBL/GenBank/DDBJ whole genome shotgun (WGS) entry which is preliminary data.</text>
</comment>
<name>A0ABT7K107_9HYPH</name>
<evidence type="ECO:0000313" key="3">
    <source>
        <dbReference type="Proteomes" id="UP001172645"/>
    </source>
</evidence>
<dbReference type="RefSeq" id="WP_285871660.1">
    <property type="nucleotide sequence ID" value="NZ_JARFYM010000027.1"/>
</dbReference>
<reference evidence="2" key="1">
    <citation type="submission" date="2023-06" db="EMBL/GenBank/DDBJ databases">
        <title>Phylogenetic Diversity of Rhizobium strains.</title>
        <authorList>
            <person name="Moura F.T."/>
            <person name="Helene L.C.F."/>
            <person name="Hungria M."/>
        </authorList>
    </citation>
    <scope>NUCLEOTIDE SEQUENCE</scope>
    <source>
        <strain evidence="2">CCGE526</strain>
    </source>
</reference>
<organism evidence="2 3">
    <name type="scientific">Rhizobium mayense</name>
    <dbReference type="NCBI Taxonomy" id="1312184"/>
    <lineage>
        <taxon>Bacteria</taxon>
        <taxon>Pseudomonadati</taxon>
        <taxon>Pseudomonadota</taxon>
        <taxon>Alphaproteobacteria</taxon>
        <taxon>Hyphomicrobiales</taxon>
        <taxon>Rhizobiaceae</taxon>
        <taxon>Rhizobium/Agrobacterium group</taxon>
        <taxon>Rhizobium</taxon>
    </lineage>
</organism>
<feature type="compositionally biased region" description="Polar residues" evidence="1">
    <location>
        <begin position="151"/>
        <end position="170"/>
    </location>
</feature>
<dbReference type="Proteomes" id="UP001172645">
    <property type="component" value="Unassembled WGS sequence"/>
</dbReference>
<feature type="compositionally biased region" description="Low complexity" evidence="1">
    <location>
        <begin position="8"/>
        <end position="22"/>
    </location>
</feature>